<feature type="binding site" evidence="5">
    <location>
        <begin position="340"/>
        <end position="341"/>
    </location>
    <ligand>
        <name>substrate</name>
    </ligand>
</feature>
<dbReference type="InterPro" id="IPR045857">
    <property type="entry name" value="O16G_dom_2"/>
</dbReference>
<dbReference type="Proteomes" id="UP000243819">
    <property type="component" value="Unassembled WGS sequence"/>
</dbReference>
<dbReference type="PIRSF" id="PIRSF003059">
    <property type="entry name" value="Sucrose_phosphorylase"/>
    <property type="match status" value="1"/>
</dbReference>
<dbReference type="CDD" id="cd11356">
    <property type="entry name" value="AmyAc_Sucrose_phosphorylase-like_1"/>
    <property type="match status" value="1"/>
</dbReference>
<dbReference type="PANTHER" id="PTHR38784:SF1">
    <property type="entry name" value="SUCROSE PHOSPHORYLASE"/>
    <property type="match status" value="1"/>
</dbReference>
<feature type="binding site" evidence="5">
    <location>
        <position position="448"/>
    </location>
    <ligand>
        <name>substrate</name>
    </ligand>
</feature>
<dbReference type="InterPro" id="IPR017853">
    <property type="entry name" value="GH"/>
</dbReference>
<keyword evidence="9" id="KW-1185">Reference proteome</keyword>
<organism evidence="8 9">
    <name type="scientific">Anaerobranca gottschalkii DSM 13577</name>
    <dbReference type="NCBI Taxonomy" id="1120990"/>
    <lineage>
        <taxon>Bacteria</taxon>
        <taxon>Bacillati</taxon>
        <taxon>Bacillota</taxon>
        <taxon>Clostridia</taxon>
        <taxon>Eubacteriales</taxon>
        <taxon>Proteinivoracaceae</taxon>
        <taxon>Anaerobranca</taxon>
    </lineage>
</organism>
<feature type="domain" description="Glycosyl hydrolase family 13 catalytic" evidence="7">
    <location>
        <begin position="52"/>
        <end position="484"/>
    </location>
</feature>
<keyword evidence="3 4" id="KW-0808">Transferase</keyword>
<dbReference type="SUPFAM" id="SSF51445">
    <property type="entry name" value="(Trans)glycosidases"/>
    <property type="match status" value="1"/>
</dbReference>
<accession>A0A1I0CBZ6</accession>
<evidence type="ECO:0000256" key="3">
    <source>
        <dbReference type="ARBA" id="ARBA00022679"/>
    </source>
</evidence>
<dbReference type="Gene3D" id="3.90.400.10">
    <property type="entry name" value="Oligo-1,6-glucosidase, Domain 2"/>
    <property type="match status" value="1"/>
</dbReference>
<dbReference type="PANTHER" id="PTHR38784">
    <property type="entry name" value="SUCROSE PHOSPHORYLASE"/>
    <property type="match status" value="1"/>
</dbReference>
<dbReference type="RefSeq" id="WP_091351440.1">
    <property type="nucleotide sequence ID" value="NZ_FOIF01000066.1"/>
</dbReference>
<name>A0A1I0CBZ6_9FIRM</name>
<keyword evidence="2 4" id="KW-0328">Glycosyltransferase</keyword>
<feature type="binding site" evidence="5">
    <location>
        <begin position="230"/>
        <end position="232"/>
    </location>
    <ligand>
        <name>substrate</name>
    </ligand>
</feature>
<dbReference type="Pfam" id="PF00128">
    <property type="entry name" value="Alpha-amylase"/>
    <property type="match status" value="1"/>
</dbReference>
<dbReference type="EC" id="2.4.1.329" evidence="4"/>
<dbReference type="EMBL" id="FOIF01000066">
    <property type="protein sequence ID" value="SET16772.1"/>
    <property type="molecule type" value="Genomic_DNA"/>
</dbReference>
<comment type="catalytic activity">
    <reaction evidence="4">
        <text>sucrose 6(F)-phosphate + phosphate = beta-D-fructose 6-phosphate + alpha-D-glucose 1-phosphate</text>
        <dbReference type="Rhea" id="RHEA:38863"/>
        <dbReference type="ChEBI" id="CHEBI:43474"/>
        <dbReference type="ChEBI" id="CHEBI:57634"/>
        <dbReference type="ChEBI" id="CHEBI:57723"/>
        <dbReference type="ChEBI" id="CHEBI:58601"/>
        <dbReference type="EC" id="2.4.1.329"/>
    </reaction>
</comment>
<dbReference type="InterPro" id="IPR033746">
    <property type="entry name" value="GGa_phosphorylase"/>
</dbReference>
<dbReference type="STRING" id="1120990.SAMN03080614_10663"/>
<dbReference type="GO" id="GO:0005975">
    <property type="term" value="P:carbohydrate metabolic process"/>
    <property type="evidence" value="ECO:0007669"/>
    <property type="project" value="InterPro"/>
</dbReference>
<proteinExistence type="inferred from homology"/>
<evidence type="ECO:0000313" key="8">
    <source>
        <dbReference type="EMBL" id="SET16772.1"/>
    </source>
</evidence>
<gene>
    <name evidence="8" type="ORF">SAMN03080614_10663</name>
</gene>
<feature type="binding site" evidence="5">
    <location>
        <position position="137"/>
    </location>
    <ligand>
        <name>substrate</name>
    </ligand>
</feature>
<evidence type="ECO:0000256" key="4">
    <source>
        <dbReference type="PIRNR" id="PIRNR003059"/>
    </source>
</evidence>
<dbReference type="Gene3D" id="3.20.20.80">
    <property type="entry name" value="Glycosidases"/>
    <property type="match status" value="1"/>
</dbReference>
<protein>
    <recommendedName>
        <fullName evidence="4">Sucrose 6(F)-phosphate phosphorylase</fullName>
        <ecNumber evidence="4">2.4.1.329</ecNumber>
    </recommendedName>
</protein>
<evidence type="ECO:0000259" key="7">
    <source>
        <dbReference type="SMART" id="SM00642"/>
    </source>
</evidence>
<dbReference type="InterPro" id="IPR006047">
    <property type="entry name" value="GH13_cat_dom"/>
</dbReference>
<evidence type="ECO:0000256" key="6">
    <source>
        <dbReference type="SAM" id="Phobius"/>
    </source>
</evidence>
<dbReference type="GO" id="GO:0004645">
    <property type="term" value="F:1,4-alpha-oligoglucan phosphorylase activity"/>
    <property type="evidence" value="ECO:0007669"/>
    <property type="project" value="UniProtKB-UniRule"/>
</dbReference>
<keyword evidence="6" id="KW-0812">Transmembrane</keyword>
<reference evidence="9" key="1">
    <citation type="submission" date="2016-10" db="EMBL/GenBank/DDBJ databases">
        <authorList>
            <person name="Varghese N."/>
            <person name="Submissions S."/>
        </authorList>
    </citation>
    <scope>NUCLEOTIDE SEQUENCE [LARGE SCALE GENOMIC DNA]</scope>
    <source>
        <strain evidence="9">DSM 13577</strain>
    </source>
</reference>
<dbReference type="AlphaFoldDB" id="A0A1I0CBZ6"/>
<keyword evidence="6" id="KW-0472">Membrane</keyword>
<evidence type="ECO:0000313" key="9">
    <source>
        <dbReference type="Proteomes" id="UP000243819"/>
    </source>
</evidence>
<evidence type="ECO:0000256" key="5">
    <source>
        <dbReference type="PIRSR" id="PIRSR003059-2"/>
    </source>
</evidence>
<evidence type="ECO:0000256" key="1">
    <source>
        <dbReference type="ARBA" id="ARBA00008452"/>
    </source>
</evidence>
<dbReference type="OrthoDB" id="9805159at2"/>
<sequence>MKRDELLKKIETKLKKIYGVDYRNNYIEDMKSLIKKWEKKEWAKSCPLTNKNVYLIVYGDSIYENNTKPLNTLHKFLKHYIGDVITDIHILPMFEYTSDDGFSVVDYTKIEERLGSWDDIKLLSKDYNLMFDFVANHISKKSSWFKGFLSEEEKYNNYFIIKKSDFDTSKVIRPRTSALFHEYVGRNGIKTVWTTFSEDQIDLNYKHFPVLLELTEVLLMYANRGASSIRLDAIGFLWKESGTTCMHLPQTHEIIKLWRLLLDYFKPNIQIITETNVPHNENISYFGNGNDEANMVYQFALPPLVLYTFTVHNSQKLTNWAKSICKISDTATYLNFLASHDGIGIRPIEGILEEDEKQILINKVIKNGGQVSYKTNDDGNQSVYELNINYFDALINLEEDKESEIQIKKMLAAHAIILSFIGVPAIYYHSLLGSRNDYIGFKQSGIKRRINREKLEFNRLIKELDSDCLRKGIFNGLKNLIYIRQKNSAFSPYAEQRILDFGDKIFALERENKETRDKVTFIVNVDCKKIEVKSTIKGIDLLTDKKIDGDLMLDSYQFMWIKNA</sequence>
<comment type="similarity">
    <text evidence="1 4">Belongs to the glycosyl hydrolase 13 family. Sucrose phosphorylase subfamily.</text>
</comment>
<dbReference type="InterPro" id="IPR016377">
    <property type="entry name" value="Sucrose_GGa_phosphorylase-rel"/>
</dbReference>
<feature type="binding site" evidence="5">
    <location>
        <position position="99"/>
    </location>
    <ligand>
        <name>substrate</name>
    </ligand>
</feature>
<dbReference type="SMART" id="SM00642">
    <property type="entry name" value="Aamy"/>
    <property type="match status" value="1"/>
</dbReference>
<evidence type="ECO:0000256" key="2">
    <source>
        <dbReference type="ARBA" id="ARBA00022676"/>
    </source>
</evidence>
<keyword evidence="6" id="KW-1133">Transmembrane helix</keyword>
<feature type="transmembrane region" description="Helical" evidence="6">
    <location>
        <begin position="411"/>
        <end position="429"/>
    </location>
</feature>